<reference evidence="5" key="1">
    <citation type="submission" date="2016-05" db="EMBL/GenBank/DDBJ databases">
        <title>Paenibacillus oryzae. sp. nov., isolated from the rice root.</title>
        <authorList>
            <person name="Zhang J."/>
            <person name="Zhang X."/>
        </authorList>
    </citation>
    <scope>NUCLEOTIDE SEQUENCE [LARGE SCALE GENOMIC DNA]</scope>
    <source>
        <strain evidence="5">KCTC13222</strain>
    </source>
</reference>
<dbReference type="Gene3D" id="2.115.10.20">
    <property type="entry name" value="Glycosyl hydrolase domain, family 43"/>
    <property type="match status" value="1"/>
</dbReference>
<evidence type="ECO:0000313" key="5">
    <source>
        <dbReference type="Proteomes" id="UP000093309"/>
    </source>
</evidence>
<dbReference type="SUPFAM" id="SSF75005">
    <property type="entry name" value="Arabinanase/levansucrase/invertase"/>
    <property type="match status" value="1"/>
</dbReference>
<evidence type="ECO:0000259" key="3">
    <source>
        <dbReference type="Pfam" id="PF02018"/>
    </source>
</evidence>
<keyword evidence="1" id="KW-0378">Hydrolase</keyword>
<feature type="domain" description="CBM-cenC" evidence="3">
    <location>
        <begin position="44"/>
        <end position="171"/>
    </location>
</feature>
<dbReference type="GO" id="GO:0016798">
    <property type="term" value="F:hydrolase activity, acting on glycosyl bonds"/>
    <property type="evidence" value="ECO:0007669"/>
    <property type="project" value="InterPro"/>
</dbReference>
<feature type="region of interest" description="Disordered" evidence="2">
    <location>
        <begin position="69"/>
        <end position="97"/>
    </location>
</feature>
<dbReference type="SUPFAM" id="SSF49785">
    <property type="entry name" value="Galactose-binding domain-like"/>
    <property type="match status" value="1"/>
</dbReference>
<organism evidence="4 5">
    <name type="scientific">Paenibacillus pectinilyticus</name>
    <dbReference type="NCBI Taxonomy" id="512399"/>
    <lineage>
        <taxon>Bacteria</taxon>
        <taxon>Bacillati</taxon>
        <taxon>Bacillota</taxon>
        <taxon>Bacilli</taxon>
        <taxon>Bacillales</taxon>
        <taxon>Paenibacillaceae</taxon>
        <taxon>Paenibacillus</taxon>
    </lineage>
</organism>
<sequence>MNGIIMLRKPAALLRILAALSLFIGLLPILAAPKAEAATVSVANAGFETLSGSLPANWTLPYSSGYESSSTTQKHGGTRSVKINDTSASQPGGISSQPISVIPGRTYTAKIWAFIQSGGPVSLYIEMRNDQGLRIVANQADSSTTTGVWQQLSTSFTAPFGASNLTLLAYSPQGNIGISYFDDASLTVNDTNFTDSGGVIAANGSFENVDSGGFPLQWSKPYANGFESGSTTRAFEGTHSVKINDTSTTLNGGVQSQQFPVLSGKSYTAKVKYYVESGGPFDLYIQYYDSKGTLVTSKKTSTTTTGSWQTLTFTDIAPFAGYNPVVRSANILLYSNLGNTGVAYFDSAVVSTTSTSLSNASFENLDLEGFPYQWASSVGTGVTASSSSFRATDRTTSLKIVDTNAASGGGVRSARLTGITVGKTYEASASYYLESGNADLYLEFWDASDTRIGATSQNVTTTGSWQKVSVTGTAPAGTTYATVMPYSNYANTGTSYWDDIDFAPTVISVASAKQLFIDDYDIASMSNVTRTLNQATKTASPVVPLDKAWEGVGTSNQAVYIYGSTIYDDEASMYKMWYTCLDGSGPSFTCYATSTDGTNWTKPNLGIYTYGGNKNNNIIGEYGLANIVKDPNDPDPSKRYKMMYYAGNVGGEYYYSVAFSSDGTHFGTSQNLILGWDVVTVAYDKANSRFIASVKYGEYASKDITYDIFHRIHRMSTSTDFIHWTTPIDMESLADETDTQAAGALVTDSYGVGLYPYEGAYIGFDWVFPINDHTGWDGGPIFPELVFSRDLTEDWQRPSRTPIIPLGASGTWDDGMIFTASYPIQVGNEIWMYYGGFTEGHENVTKTSRIGLAKWRLDGFMSLNTGATEGTVVTKPMTFTGNELHLNLNASGTGNYVQVELLDASGAVIPGFSKTDSATLNTDSVDQTVTWGGSSSLSSLAGQTISVKYYMKNAKLYAMQFKN</sequence>
<comment type="caution">
    <text evidence="4">The sequence shown here is derived from an EMBL/GenBank/DDBJ whole genome shotgun (WGS) entry which is preliminary data.</text>
</comment>
<dbReference type="Pfam" id="PF02018">
    <property type="entry name" value="CBM_4_9"/>
    <property type="match status" value="3"/>
</dbReference>
<dbReference type="Proteomes" id="UP000093309">
    <property type="component" value="Unassembled WGS sequence"/>
</dbReference>
<dbReference type="STRING" id="512399.A8709_30590"/>
<evidence type="ECO:0000313" key="4">
    <source>
        <dbReference type="EMBL" id="OCT12195.1"/>
    </source>
</evidence>
<dbReference type="OrthoDB" id="177802at2"/>
<evidence type="ECO:0000256" key="2">
    <source>
        <dbReference type="SAM" id="MobiDB-lite"/>
    </source>
</evidence>
<name>A0A1C0ZVS1_9BACL</name>
<dbReference type="InterPro" id="IPR008979">
    <property type="entry name" value="Galactose-bd-like_sf"/>
</dbReference>
<evidence type="ECO:0000256" key="1">
    <source>
        <dbReference type="ARBA" id="ARBA00022801"/>
    </source>
</evidence>
<keyword evidence="5" id="KW-1185">Reference proteome</keyword>
<feature type="domain" description="CBM-cenC" evidence="3">
    <location>
        <begin position="201"/>
        <end position="314"/>
    </location>
</feature>
<dbReference type="AlphaFoldDB" id="A0A1C0ZVS1"/>
<gene>
    <name evidence="4" type="ORF">A8709_30590</name>
</gene>
<dbReference type="InterPro" id="IPR023296">
    <property type="entry name" value="Glyco_hydro_beta-prop_sf"/>
</dbReference>
<dbReference type="Gene3D" id="2.60.120.260">
    <property type="entry name" value="Galactose-binding domain-like"/>
    <property type="match status" value="3"/>
</dbReference>
<dbReference type="EMBL" id="LYPC01000027">
    <property type="protein sequence ID" value="OCT12195.1"/>
    <property type="molecule type" value="Genomic_DNA"/>
</dbReference>
<dbReference type="InterPro" id="IPR003305">
    <property type="entry name" value="CenC_carb-bd"/>
</dbReference>
<protein>
    <recommendedName>
        <fullName evidence="3">CBM-cenC domain-containing protein</fullName>
    </recommendedName>
</protein>
<feature type="domain" description="CBM-cenC" evidence="3">
    <location>
        <begin position="356"/>
        <end position="478"/>
    </location>
</feature>
<accession>A0A1C0ZVS1</accession>
<dbReference type="RefSeq" id="WP_065856260.1">
    <property type="nucleotide sequence ID" value="NZ_LYPC01000027.1"/>
</dbReference>
<proteinExistence type="predicted"/>